<organism evidence="2 3">
    <name type="scientific">Schistosoma mattheei</name>
    <dbReference type="NCBI Taxonomy" id="31246"/>
    <lineage>
        <taxon>Eukaryota</taxon>
        <taxon>Metazoa</taxon>
        <taxon>Spiralia</taxon>
        <taxon>Lophotrochozoa</taxon>
        <taxon>Platyhelminthes</taxon>
        <taxon>Trematoda</taxon>
        <taxon>Digenea</taxon>
        <taxon>Strigeidida</taxon>
        <taxon>Schistosomatoidea</taxon>
        <taxon>Schistosomatidae</taxon>
        <taxon>Schistosoma</taxon>
    </lineage>
</organism>
<dbReference type="InterPro" id="IPR019354">
    <property type="entry name" value="SMG8-like"/>
</dbReference>
<feature type="compositionally biased region" description="Pro residues" evidence="1">
    <location>
        <begin position="155"/>
        <end position="165"/>
    </location>
</feature>
<dbReference type="AlphaFoldDB" id="A0A183PM67"/>
<reference evidence="2 3" key="1">
    <citation type="submission" date="2018-11" db="EMBL/GenBank/DDBJ databases">
        <authorList>
            <consortium name="Pathogen Informatics"/>
        </authorList>
    </citation>
    <scope>NUCLEOTIDE SEQUENCE [LARGE SCALE GENOMIC DNA]</scope>
    <source>
        <strain>Denwood</strain>
        <strain evidence="3">Zambia</strain>
    </source>
</reference>
<feature type="region of interest" description="Disordered" evidence="1">
    <location>
        <begin position="145"/>
        <end position="166"/>
    </location>
</feature>
<dbReference type="Pfam" id="PF10220">
    <property type="entry name" value="Smg8_Smg9"/>
    <property type="match status" value="1"/>
</dbReference>
<keyword evidence="3" id="KW-1185">Reference proteome</keyword>
<dbReference type="STRING" id="31246.A0A183PM67"/>
<dbReference type="Proteomes" id="UP000269396">
    <property type="component" value="Unassembled WGS sequence"/>
</dbReference>
<name>A0A183PM67_9TREM</name>
<evidence type="ECO:0000256" key="1">
    <source>
        <dbReference type="SAM" id="MobiDB-lite"/>
    </source>
</evidence>
<gene>
    <name evidence="2" type="ORF">SMTD_LOCUS15453</name>
</gene>
<evidence type="ECO:0000313" key="3">
    <source>
        <dbReference type="Proteomes" id="UP000269396"/>
    </source>
</evidence>
<protein>
    <submittedName>
        <fullName evidence="2">Uncharacterized protein</fullName>
    </submittedName>
</protein>
<feature type="compositionally biased region" description="Polar residues" evidence="1">
    <location>
        <begin position="145"/>
        <end position="154"/>
    </location>
</feature>
<sequence length="217" mass="24968">MRHPIDIYTRDLPLPRDWLNNGRASIPRLLFVFKMMPAQAKMIKNWKLVRQLEQNIVTQIFNTFYETGLVSNISTNQLLMLPGHNFVHVLLENEEAKEGSKRRTSCEDISQEYFEFILKNINHISDMSTDKIPNLFGSYTFLSTDSNDSVRSTSPPSPRNFPAPDQPAQHNLSSFLHLHVESMIDQASNKNSFGQATVAYELPTCKSWFMIGNFHMT</sequence>
<proteinExistence type="predicted"/>
<dbReference type="EMBL" id="UZAL01035876">
    <property type="protein sequence ID" value="VDP68651.1"/>
    <property type="molecule type" value="Genomic_DNA"/>
</dbReference>
<accession>A0A183PM67</accession>
<dbReference type="GO" id="GO:0000184">
    <property type="term" value="P:nuclear-transcribed mRNA catabolic process, nonsense-mediated decay"/>
    <property type="evidence" value="ECO:0007669"/>
    <property type="project" value="InterPro"/>
</dbReference>
<evidence type="ECO:0000313" key="2">
    <source>
        <dbReference type="EMBL" id="VDP68651.1"/>
    </source>
</evidence>